<gene>
    <name evidence="1" type="ORF">C2E15_20265</name>
</gene>
<evidence type="ECO:0000313" key="1">
    <source>
        <dbReference type="EMBL" id="AUX95161.1"/>
    </source>
</evidence>
<dbReference type="EMBL" id="CP026377">
    <property type="protein sequence ID" value="AUX95161.1"/>
    <property type="molecule type" value="Genomic_DNA"/>
</dbReference>
<organism evidence="1 2">
    <name type="scientific">Mixta gaviniae</name>
    <dbReference type="NCBI Taxonomy" id="665914"/>
    <lineage>
        <taxon>Bacteria</taxon>
        <taxon>Pseudomonadati</taxon>
        <taxon>Pseudomonadota</taxon>
        <taxon>Gammaproteobacteria</taxon>
        <taxon>Enterobacterales</taxon>
        <taxon>Erwiniaceae</taxon>
        <taxon>Mixta</taxon>
    </lineage>
</organism>
<dbReference type="AlphaFoldDB" id="A0A1X1DZD7"/>
<dbReference type="Proteomes" id="UP000238365">
    <property type="component" value="Chromosome"/>
</dbReference>
<accession>A0A1X1DZD7</accession>
<name>A0A1X1DZD7_9GAMM</name>
<evidence type="ECO:0000313" key="2">
    <source>
        <dbReference type="Proteomes" id="UP000238365"/>
    </source>
</evidence>
<dbReference type="KEGG" id="pgz:C2E15_20265"/>
<keyword evidence="2" id="KW-1185">Reference proteome</keyword>
<sequence length="230" mass="26689">MSKREEIIDPLAPREKEYGLVYSEVLGWIDLGHASGEDITDCLGQMARGEASGQPYYLVEYQQTMKYRQVRTGRSSRWNIKRGRSLSERHSITLALMMETAIAFENWQSMPFFSWYTDSGFSAEDLVSDLLGFYKVVRPQNYWPWLNIVSKEAALRRWDYYGALGSFKNKGFNPLLFPDPIDKRQPPLPYKGRLPDFMMSIDPFTRFDSDIVRRIDAGAQVVVQWEKASE</sequence>
<protein>
    <recommendedName>
        <fullName evidence="3">DUF4056 domain-containing protein</fullName>
    </recommendedName>
</protein>
<dbReference type="RefSeq" id="WP_104958879.1">
    <property type="nucleotide sequence ID" value="NZ_CP026377.1"/>
</dbReference>
<proteinExistence type="predicted"/>
<reference evidence="1 2" key="1">
    <citation type="submission" date="2018-01" db="EMBL/GenBank/DDBJ databases">
        <title>Complete and assembled Genome of Pantoea gaviniae DSM22758T.</title>
        <authorList>
            <person name="Stevens M.J.A."/>
            <person name="Zurfluh K."/>
            <person name="Stephan R."/>
        </authorList>
    </citation>
    <scope>NUCLEOTIDE SEQUENCE [LARGE SCALE GENOMIC DNA]</scope>
    <source>
        <strain evidence="1 2">DSM 22758</strain>
    </source>
</reference>
<dbReference type="OrthoDB" id="6629090at2"/>
<evidence type="ECO:0008006" key="3">
    <source>
        <dbReference type="Google" id="ProtNLM"/>
    </source>
</evidence>